<dbReference type="EMBL" id="JAGYWB010000011">
    <property type="protein sequence ID" value="KAI0505036.1"/>
    <property type="molecule type" value="Genomic_DNA"/>
</dbReference>
<evidence type="ECO:0000256" key="1">
    <source>
        <dbReference type="SAM" id="MobiDB-lite"/>
    </source>
</evidence>
<organism evidence="2 3">
    <name type="scientific">Dendrobium nobile</name>
    <name type="common">Orchid</name>
    <dbReference type="NCBI Taxonomy" id="94219"/>
    <lineage>
        <taxon>Eukaryota</taxon>
        <taxon>Viridiplantae</taxon>
        <taxon>Streptophyta</taxon>
        <taxon>Embryophyta</taxon>
        <taxon>Tracheophyta</taxon>
        <taxon>Spermatophyta</taxon>
        <taxon>Magnoliopsida</taxon>
        <taxon>Liliopsida</taxon>
        <taxon>Asparagales</taxon>
        <taxon>Orchidaceae</taxon>
        <taxon>Epidendroideae</taxon>
        <taxon>Malaxideae</taxon>
        <taxon>Dendrobiinae</taxon>
        <taxon>Dendrobium</taxon>
    </lineage>
</organism>
<sequence length="104" mass="11616">MWSLSQAINFALKKEMLFNRHSKFHASRGHFLELPSETNEGGQNAIKLPATSSSTGVANPPNGSIMAISDQKLQEKFKTQARDNPYAKPNTQVFLMLPTRTQIQ</sequence>
<comment type="caution">
    <text evidence="2">The sequence shown here is derived from an EMBL/GenBank/DDBJ whole genome shotgun (WGS) entry which is preliminary data.</text>
</comment>
<name>A0A8T3BC11_DENNO</name>
<feature type="region of interest" description="Disordered" evidence="1">
    <location>
        <begin position="34"/>
        <end position="63"/>
    </location>
</feature>
<accession>A0A8T3BC11</accession>
<evidence type="ECO:0000313" key="2">
    <source>
        <dbReference type="EMBL" id="KAI0505036.1"/>
    </source>
</evidence>
<dbReference type="Proteomes" id="UP000829196">
    <property type="component" value="Unassembled WGS sequence"/>
</dbReference>
<reference evidence="2" key="1">
    <citation type="journal article" date="2022" name="Front. Genet.">
        <title>Chromosome-Scale Assembly of the Dendrobium nobile Genome Provides Insights Into the Molecular Mechanism of the Biosynthesis of the Medicinal Active Ingredient of Dendrobium.</title>
        <authorList>
            <person name="Xu Q."/>
            <person name="Niu S.-C."/>
            <person name="Li K.-L."/>
            <person name="Zheng P.-J."/>
            <person name="Zhang X.-J."/>
            <person name="Jia Y."/>
            <person name="Liu Y."/>
            <person name="Niu Y.-X."/>
            <person name="Yu L.-H."/>
            <person name="Chen D.-F."/>
            <person name="Zhang G.-Q."/>
        </authorList>
    </citation>
    <scope>NUCLEOTIDE SEQUENCE</scope>
    <source>
        <tissue evidence="2">Leaf</tissue>
    </source>
</reference>
<keyword evidence="3" id="KW-1185">Reference proteome</keyword>
<dbReference type="AlphaFoldDB" id="A0A8T3BC11"/>
<proteinExistence type="predicted"/>
<evidence type="ECO:0000313" key="3">
    <source>
        <dbReference type="Proteomes" id="UP000829196"/>
    </source>
</evidence>
<protein>
    <submittedName>
        <fullName evidence="2">Uncharacterized protein</fullName>
    </submittedName>
</protein>
<gene>
    <name evidence="2" type="ORF">KFK09_015993</name>
</gene>